<protein>
    <submittedName>
        <fullName evidence="7">Ubiquitin-like-specific protease 1</fullName>
    </submittedName>
</protein>
<evidence type="ECO:0000256" key="2">
    <source>
        <dbReference type="ARBA" id="ARBA00022670"/>
    </source>
</evidence>
<dbReference type="PANTHER" id="PTHR12606">
    <property type="entry name" value="SENTRIN/SUMO-SPECIFIC PROTEASE"/>
    <property type="match status" value="1"/>
</dbReference>
<feature type="compositionally biased region" description="Basic and acidic residues" evidence="5">
    <location>
        <begin position="315"/>
        <end position="326"/>
    </location>
</feature>
<keyword evidence="3" id="KW-0378">Hydrolase</keyword>
<evidence type="ECO:0000256" key="3">
    <source>
        <dbReference type="ARBA" id="ARBA00022801"/>
    </source>
</evidence>
<dbReference type="GO" id="GO:0016929">
    <property type="term" value="F:deSUMOylase activity"/>
    <property type="evidence" value="ECO:0007669"/>
    <property type="project" value="TreeGrafter"/>
</dbReference>
<dbReference type="Gene3D" id="3.40.395.10">
    <property type="entry name" value="Adenoviral Proteinase, Chain A"/>
    <property type="match status" value="1"/>
</dbReference>
<proteinExistence type="inferred from homology"/>
<reference evidence="7" key="1">
    <citation type="journal article" date="2023" name="Mol. Phylogenet. Evol.">
        <title>Genome-scale phylogeny and comparative genomics of the fungal order Sordariales.</title>
        <authorList>
            <person name="Hensen N."/>
            <person name="Bonometti L."/>
            <person name="Westerberg I."/>
            <person name="Brannstrom I.O."/>
            <person name="Guillou S."/>
            <person name="Cros-Aarteil S."/>
            <person name="Calhoun S."/>
            <person name="Haridas S."/>
            <person name="Kuo A."/>
            <person name="Mondo S."/>
            <person name="Pangilinan J."/>
            <person name="Riley R."/>
            <person name="LaButti K."/>
            <person name="Andreopoulos B."/>
            <person name="Lipzen A."/>
            <person name="Chen C."/>
            <person name="Yan M."/>
            <person name="Daum C."/>
            <person name="Ng V."/>
            <person name="Clum A."/>
            <person name="Steindorff A."/>
            <person name="Ohm R.A."/>
            <person name="Martin F."/>
            <person name="Silar P."/>
            <person name="Natvig D.O."/>
            <person name="Lalanne C."/>
            <person name="Gautier V."/>
            <person name="Ament-Velasquez S.L."/>
            <person name="Kruys A."/>
            <person name="Hutchinson M.I."/>
            <person name="Powell A.J."/>
            <person name="Barry K."/>
            <person name="Miller A.N."/>
            <person name="Grigoriev I.V."/>
            <person name="Debuchy R."/>
            <person name="Gladieux P."/>
            <person name="Hiltunen Thoren M."/>
            <person name="Johannesson H."/>
        </authorList>
    </citation>
    <scope>NUCLEOTIDE SEQUENCE</scope>
    <source>
        <strain evidence="7">PSN324</strain>
    </source>
</reference>
<evidence type="ECO:0000256" key="4">
    <source>
        <dbReference type="ARBA" id="ARBA00022807"/>
    </source>
</evidence>
<evidence type="ECO:0000256" key="1">
    <source>
        <dbReference type="ARBA" id="ARBA00005234"/>
    </source>
</evidence>
<name>A0AAV9I1W7_9PEZI</name>
<accession>A0AAV9I1W7</accession>
<gene>
    <name evidence="7" type="ORF">QBC42DRAFT_331878</name>
</gene>
<dbReference type="GO" id="GO:0005634">
    <property type="term" value="C:nucleus"/>
    <property type="evidence" value="ECO:0007669"/>
    <property type="project" value="TreeGrafter"/>
</dbReference>
<dbReference type="SUPFAM" id="SSF54001">
    <property type="entry name" value="Cysteine proteinases"/>
    <property type="match status" value="1"/>
</dbReference>
<dbReference type="GO" id="GO:0016926">
    <property type="term" value="P:protein desumoylation"/>
    <property type="evidence" value="ECO:0007669"/>
    <property type="project" value="TreeGrafter"/>
</dbReference>
<dbReference type="InterPro" id="IPR003653">
    <property type="entry name" value="Peptidase_C48_C"/>
</dbReference>
<dbReference type="PANTHER" id="PTHR12606:SF141">
    <property type="entry name" value="GH15225P-RELATED"/>
    <property type="match status" value="1"/>
</dbReference>
<feature type="compositionally biased region" description="Low complexity" evidence="5">
    <location>
        <begin position="221"/>
        <end position="235"/>
    </location>
</feature>
<comment type="caution">
    <text evidence="7">The sequence shown here is derived from an EMBL/GenBank/DDBJ whole genome shotgun (WGS) entry which is preliminary data.</text>
</comment>
<reference evidence="7" key="2">
    <citation type="submission" date="2023-06" db="EMBL/GenBank/DDBJ databases">
        <authorList>
            <consortium name="Lawrence Berkeley National Laboratory"/>
            <person name="Mondo S.J."/>
            <person name="Hensen N."/>
            <person name="Bonometti L."/>
            <person name="Westerberg I."/>
            <person name="Brannstrom I.O."/>
            <person name="Guillou S."/>
            <person name="Cros-Aarteil S."/>
            <person name="Calhoun S."/>
            <person name="Haridas S."/>
            <person name="Kuo A."/>
            <person name="Pangilinan J."/>
            <person name="Riley R."/>
            <person name="Labutti K."/>
            <person name="Andreopoulos B."/>
            <person name="Lipzen A."/>
            <person name="Chen C."/>
            <person name="Yanf M."/>
            <person name="Daum C."/>
            <person name="Ng V."/>
            <person name="Clum A."/>
            <person name="Steindorff A."/>
            <person name="Ohm R."/>
            <person name="Martin F."/>
            <person name="Silar P."/>
            <person name="Natvig D."/>
            <person name="Lalanne C."/>
            <person name="Gautier V."/>
            <person name="Ament-Velasquez S.L."/>
            <person name="Kruys A."/>
            <person name="Hutchinson M.I."/>
            <person name="Powell A.J."/>
            <person name="Barry K."/>
            <person name="Miller A.N."/>
            <person name="Grigoriev I.V."/>
            <person name="Debuchy R."/>
            <person name="Gladieux P."/>
            <person name="Thoren M.H."/>
            <person name="Johannesson H."/>
        </authorList>
    </citation>
    <scope>NUCLEOTIDE SEQUENCE</scope>
    <source>
        <strain evidence="7">PSN324</strain>
    </source>
</reference>
<dbReference type="Proteomes" id="UP001321749">
    <property type="component" value="Unassembled WGS sequence"/>
</dbReference>
<comment type="similarity">
    <text evidence="1">Belongs to the peptidase C48 family.</text>
</comment>
<evidence type="ECO:0000259" key="6">
    <source>
        <dbReference type="PROSITE" id="PS50600"/>
    </source>
</evidence>
<dbReference type="InterPro" id="IPR038765">
    <property type="entry name" value="Papain-like_cys_pep_sf"/>
</dbReference>
<dbReference type="PROSITE" id="PS50600">
    <property type="entry name" value="ULP_PROTEASE"/>
    <property type="match status" value="1"/>
</dbReference>
<sequence length="1334" mass="148965">MGTSELPRFLARALQIDANRDPVFPAAPETHLLLFSDLKSRGGTDPFLSASMLQIVSSEAGTFCSGPIATALAGAIALAGAVLLPVAGSFLPLAACGTLLLLLFVTMANAPASPIEGQGNCKPPPSDLQTLSRTTKTGEPELTMPSKAPTPRTTRNSRGVRQSPAVFAPAPSPARATRASKRASGANNTPFPASVAGRRALAAAPVSIPETPTPAPRLLPTTTTTNNSNNNNNNDDTTRRRIFPPPVALPPQGTPTIANTPLQHPRVALIRGTPAAADKGPRTPLYHPQRFLTRYVDRTPLPPVQPTPESPAGHETSRFRARRETESEEEFARELYIAIRNDHLMRDCWCGPPIIFNSREEAEEGRGHFRFYTTGPDDKTLRVIQKKDDPIWHCICGQQLHPVYQDVLNANGKRPATDSELDLIAQNEGLEASEPVETVLPARVEEVEAESQPRSVWQRACGIVNLAVSTMKSPLASLLGKLREAYEIVDTRRWSGLDDDTIVVKRVKRSVQHPSSPEDQVDDSEFERLVWASNSTKRVGYFKLQELKTNLQQQMAILSSGSIIGGRSIAEIQAQIEPGQDLGTSIAVHQYQQHILGPVTSEQSEQQRAENMIDAYEGYMSRLNDCIQFLNSVYSPGFFQDIKKQFKTPPRKLPLGDYVFRRTARVVAEFMYFLHSLKELLPMPRETLEIISKICVDANAIHKQEMVPSFVEVAPSSPSAAMPGYFPEEESALEELSMDQLTVEPFYEFRYPSPDPSDSGSPIRDPGVYRKIAKPKGILKPSRKWEAPPSPKAYVATPEKKRALAFENPVSRFIPPSHIPARVMTPYEAKQLVTAKRTAEILRDKHSIQAFESQKIISRTTSAFADPNNRWLLDDLEKDDEELGLSYHAHKYTDFLDGVKEDLEEREDKKKKKMEETREKVPTKYEVQIPMPPRLRTPERKRREAARAAALNDTLSSPVNPSPYPNPFQKKITEQPVADTEPKPRAVDLLFGDDDDDELQISTAKLAELQLARQISEEFQASVKREAEERRQREIEEAAAAEKRRLEEEQRKKEEARKRKEEEARRKKEEQLRKESEEFARLTGLRRPHRPLISEMSKDWHDKVNGIYNVSAGAPLARTLEGQDLVRRDFEEMLLPPTAWLNDNVIIGSILHVAAAINTAKKAPDNEPKCAAFTSYLYPRIVTHGAKNCGRLLRKANVRKQNFFDIETILVPICEQSHWTLAVIRPGQRTVAHIDSIRGGRGDRAVTNRMLELAQFVLEDEFKPEEWKAVDYTAPKQTNGWDCGVFTITNALCIALGVDPNQAYTAGQLTAQRRRLAAVLLNGGFKGDFGLDDY</sequence>
<feature type="compositionally biased region" description="Pro residues" evidence="5">
    <location>
        <begin position="300"/>
        <end position="309"/>
    </location>
</feature>
<evidence type="ECO:0000313" key="7">
    <source>
        <dbReference type="EMBL" id="KAK4465946.1"/>
    </source>
</evidence>
<feature type="region of interest" description="Disordered" evidence="5">
    <location>
        <begin position="1042"/>
        <end position="1081"/>
    </location>
</feature>
<feature type="compositionally biased region" description="Basic and acidic residues" evidence="5">
    <location>
        <begin position="906"/>
        <end position="923"/>
    </location>
</feature>
<dbReference type="EMBL" id="MU864935">
    <property type="protein sequence ID" value="KAK4465946.1"/>
    <property type="molecule type" value="Genomic_DNA"/>
</dbReference>
<dbReference type="Pfam" id="PF02902">
    <property type="entry name" value="Peptidase_C48"/>
    <property type="match status" value="1"/>
</dbReference>
<feature type="region of interest" description="Disordered" evidence="5">
    <location>
        <begin position="906"/>
        <end position="982"/>
    </location>
</feature>
<feature type="region of interest" description="Disordered" evidence="5">
    <location>
        <begin position="298"/>
        <end position="326"/>
    </location>
</feature>
<feature type="compositionally biased region" description="Low complexity" evidence="5">
    <location>
        <begin position="164"/>
        <end position="207"/>
    </location>
</feature>
<feature type="compositionally biased region" description="Basic and acidic residues" evidence="5">
    <location>
        <begin position="1042"/>
        <end position="1080"/>
    </location>
</feature>
<feature type="compositionally biased region" description="Polar residues" evidence="5">
    <location>
        <begin position="151"/>
        <end position="160"/>
    </location>
</feature>
<feature type="compositionally biased region" description="Basic and acidic residues" evidence="5">
    <location>
        <begin position="936"/>
        <end position="946"/>
    </location>
</feature>
<dbReference type="GO" id="GO:0006508">
    <property type="term" value="P:proteolysis"/>
    <property type="evidence" value="ECO:0007669"/>
    <property type="project" value="UniProtKB-KW"/>
</dbReference>
<feature type="domain" description="Ubiquitin-like protease family profile" evidence="6">
    <location>
        <begin position="1123"/>
        <end position="1294"/>
    </location>
</feature>
<keyword evidence="4" id="KW-0788">Thiol protease</keyword>
<feature type="compositionally biased region" description="Polar residues" evidence="5">
    <location>
        <begin position="127"/>
        <end position="137"/>
    </location>
</feature>
<keyword evidence="8" id="KW-1185">Reference proteome</keyword>
<feature type="region of interest" description="Disordered" evidence="5">
    <location>
        <begin position="114"/>
        <end position="247"/>
    </location>
</feature>
<keyword evidence="2 7" id="KW-0645">Protease</keyword>
<organism evidence="7 8">
    <name type="scientific">Cladorrhinum samala</name>
    <dbReference type="NCBI Taxonomy" id="585594"/>
    <lineage>
        <taxon>Eukaryota</taxon>
        <taxon>Fungi</taxon>
        <taxon>Dikarya</taxon>
        <taxon>Ascomycota</taxon>
        <taxon>Pezizomycotina</taxon>
        <taxon>Sordariomycetes</taxon>
        <taxon>Sordariomycetidae</taxon>
        <taxon>Sordariales</taxon>
        <taxon>Podosporaceae</taxon>
        <taxon>Cladorrhinum</taxon>
    </lineage>
</organism>
<evidence type="ECO:0000313" key="8">
    <source>
        <dbReference type="Proteomes" id="UP001321749"/>
    </source>
</evidence>
<evidence type="ECO:0000256" key="5">
    <source>
        <dbReference type="SAM" id="MobiDB-lite"/>
    </source>
</evidence>